<proteinExistence type="predicted"/>
<name>A0ACC5YTL1_9TELE</name>
<protein>
    <submittedName>
        <fullName evidence="1">Uncharacterized protein</fullName>
    </submittedName>
</protein>
<gene>
    <name evidence="1" type="ORF">PDJAM_G00033740</name>
</gene>
<accession>A0ACC5YTL1</accession>
<comment type="caution">
    <text evidence="1">The sequence shown here is derived from an EMBL/GenBank/DDBJ whole genome shotgun (WGS) entry which is preliminary data.</text>
</comment>
<organism evidence="1 2">
    <name type="scientific">Pangasius djambal</name>
    <dbReference type="NCBI Taxonomy" id="1691987"/>
    <lineage>
        <taxon>Eukaryota</taxon>
        <taxon>Metazoa</taxon>
        <taxon>Chordata</taxon>
        <taxon>Craniata</taxon>
        <taxon>Vertebrata</taxon>
        <taxon>Euteleostomi</taxon>
        <taxon>Actinopterygii</taxon>
        <taxon>Neopterygii</taxon>
        <taxon>Teleostei</taxon>
        <taxon>Ostariophysi</taxon>
        <taxon>Siluriformes</taxon>
        <taxon>Pangasiidae</taxon>
        <taxon>Pangasius</taxon>
    </lineage>
</organism>
<sequence>MKTPPSIQETGGGQVSKMSLLLLTHLVAWLLPVACWCYNFPSCNESTWHSISDAYCSGSHQSPINIVTTNVRADLNLTSLNFTGYDDGTVMTEMTNSGRTVKVTLNQEKMVVEGGALPGIYHSKHFHLHWGNGSSMPGSEHAINGKKFSMELHIVNVKAGYNSTASALKDPTGFAVLGFFLEATNDAGKPKSWKTLTSYLANISNAGDEVAITEHITMDSLLEGVDRTKYYRYLGSLTTPPCNEAVVWTIFKDPIKVSQDLIDLFSISVYFNKSMSSHLIDNFRHTRAINDRVVTSQDSRTRANWPSNSTDIQPYNIYLFTAALLYTICWF</sequence>
<dbReference type="EMBL" id="CM040986">
    <property type="protein sequence ID" value="MCJ8738271.1"/>
    <property type="molecule type" value="Genomic_DNA"/>
</dbReference>
<keyword evidence="2" id="KW-1185">Reference proteome</keyword>
<dbReference type="Proteomes" id="UP000830395">
    <property type="component" value="Chromosome 12"/>
</dbReference>
<evidence type="ECO:0000313" key="2">
    <source>
        <dbReference type="Proteomes" id="UP000830395"/>
    </source>
</evidence>
<reference evidence="1" key="1">
    <citation type="submission" date="2020-02" db="EMBL/GenBank/DDBJ databases">
        <title>Genome sequencing of the panga catfish, Pangasius djambal.</title>
        <authorList>
            <person name="Wen M."/>
            <person name="Zahm M."/>
            <person name="Roques C."/>
            <person name="Cabau C."/>
            <person name="Klopp C."/>
            <person name="Donnadieu C."/>
            <person name="Jouanno E."/>
            <person name="Avarre J.-C."/>
            <person name="Campet M."/>
            <person name="Ha T."/>
            <person name="Dugue R."/>
            <person name="Lampietro C."/>
            <person name="Louis A."/>
            <person name="Herpin A."/>
            <person name="Echchiki A."/>
            <person name="Berthelot C."/>
            <person name="Parey E."/>
            <person name="Roest-Crollius H."/>
            <person name="Braasch I."/>
            <person name="Postlethwait J.H."/>
            <person name="Bobe J."/>
            <person name="Montfort J."/>
            <person name="Bouchez O."/>
            <person name="Begum T."/>
            <person name="Schartl M."/>
            <person name="Gustiano R."/>
            <person name="Guiguen Y."/>
        </authorList>
    </citation>
    <scope>NUCLEOTIDE SEQUENCE</scope>
    <source>
        <strain evidence="1">Pdj_M5554</strain>
    </source>
</reference>
<evidence type="ECO:0000313" key="1">
    <source>
        <dbReference type="EMBL" id="MCJ8738271.1"/>
    </source>
</evidence>